<keyword evidence="1" id="KW-0472">Membrane</keyword>
<name>A0A914RPB9_PAREQ</name>
<evidence type="ECO:0000256" key="2">
    <source>
        <dbReference type="SAM" id="SignalP"/>
    </source>
</evidence>
<dbReference type="WBParaSite" id="PEQ_0000375901-mRNA-1">
    <property type="protein sequence ID" value="PEQ_0000375901-mRNA-1"/>
    <property type="gene ID" value="PEQ_0000375901"/>
</dbReference>
<feature type="chain" id="PRO_5036858069" evidence="2">
    <location>
        <begin position="20"/>
        <end position="81"/>
    </location>
</feature>
<keyword evidence="1" id="KW-0812">Transmembrane</keyword>
<evidence type="ECO:0000313" key="4">
    <source>
        <dbReference type="WBParaSite" id="PEQ_0000375901-mRNA-1"/>
    </source>
</evidence>
<feature type="transmembrane region" description="Helical" evidence="1">
    <location>
        <begin position="59"/>
        <end position="78"/>
    </location>
</feature>
<accession>A0A914RPB9</accession>
<dbReference type="AlphaFoldDB" id="A0A914RPB9"/>
<evidence type="ECO:0000313" key="3">
    <source>
        <dbReference type="Proteomes" id="UP000887564"/>
    </source>
</evidence>
<keyword evidence="1" id="KW-1133">Transmembrane helix</keyword>
<reference evidence="4" key="1">
    <citation type="submission" date="2022-11" db="UniProtKB">
        <authorList>
            <consortium name="WormBaseParasite"/>
        </authorList>
    </citation>
    <scope>IDENTIFICATION</scope>
</reference>
<organism evidence="3 4">
    <name type="scientific">Parascaris equorum</name>
    <name type="common">Equine roundworm</name>
    <dbReference type="NCBI Taxonomy" id="6256"/>
    <lineage>
        <taxon>Eukaryota</taxon>
        <taxon>Metazoa</taxon>
        <taxon>Ecdysozoa</taxon>
        <taxon>Nematoda</taxon>
        <taxon>Chromadorea</taxon>
        <taxon>Rhabditida</taxon>
        <taxon>Spirurina</taxon>
        <taxon>Ascaridomorpha</taxon>
        <taxon>Ascaridoidea</taxon>
        <taxon>Ascarididae</taxon>
        <taxon>Parascaris</taxon>
    </lineage>
</organism>
<feature type="signal peptide" evidence="2">
    <location>
        <begin position="1"/>
        <end position="19"/>
    </location>
</feature>
<protein>
    <submittedName>
        <fullName evidence="4">Secreted protein</fullName>
    </submittedName>
</protein>
<evidence type="ECO:0000256" key="1">
    <source>
        <dbReference type="SAM" id="Phobius"/>
    </source>
</evidence>
<proteinExistence type="predicted"/>
<keyword evidence="3" id="KW-1185">Reference proteome</keyword>
<sequence>MRACKLCTFFARLLLLAEGGGCVFGANGGLLAPIHVEFPASEITHWADEAEMRKRMKGVLLLVMCQLPACFTIACYHLEFM</sequence>
<dbReference type="Proteomes" id="UP000887564">
    <property type="component" value="Unplaced"/>
</dbReference>
<keyword evidence="2" id="KW-0732">Signal</keyword>